<feature type="region of interest" description="Disordered" evidence="1">
    <location>
        <begin position="1"/>
        <end position="23"/>
    </location>
</feature>
<evidence type="ECO:0000313" key="3">
    <source>
        <dbReference type="Proteomes" id="UP000485058"/>
    </source>
</evidence>
<keyword evidence="3" id="KW-1185">Reference proteome</keyword>
<proteinExistence type="predicted"/>
<accession>A0A6A0A1B2</accession>
<name>A0A6A0A1B2_HAELA</name>
<dbReference type="EMBL" id="BLLF01002656">
    <property type="protein sequence ID" value="GFH24878.1"/>
    <property type="molecule type" value="Genomic_DNA"/>
</dbReference>
<reference evidence="2 3" key="1">
    <citation type="submission" date="2020-02" db="EMBL/GenBank/DDBJ databases">
        <title>Draft genome sequence of Haematococcus lacustris strain NIES-144.</title>
        <authorList>
            <person name="Morimoto D."/>
            <person name="Nakagawa S."/>
            <person name="Yoshida T."/>
            <person name="Sawayama S."/>
        </authorList>
    </citation>
    <scope>NUCLEOTIDE SEQUENCE [LARGE SCALE GENOMIC DNA]</scope>
    <source>
        <strain evidence="2 3">NIES-144</strain>
    </source>
</reference>
<sequence>MSEVEAGVPSAKAPRGTSSVNGGPVMQVVDVISASNLERNGSLVHSERSHPGAHRLISVIDLPGGWPPTCDVFWSLAGYTCDCYRQPGLSAAEFRILTGHRNFSGCTRYSIQ</sequence>
<gene>
    <name evidence="2" type="ORF">HaLaN_22748</name>
</gene>
<protein>
    <submittedName>
        <fullName evidence="2">Uncharacterized protein</fullName>
    </submittedName>
</protein>
<dbReference type="Proteomes" id="UP000485058">
    <property type="component" value="Unassembled WGS sequence"/>
</dbReference>
<evidence type="ECO:0000256" key="1">
    <source>
        <dbReference type="SAM" id="MobiDB-lite"/>
    </source>
</evidence>
<evidence type="ECO:0000313" key="2">
    <source>
        <dbReference type="EMBL" id="GFH24878.1"/>
    </source>
</evidence>
<dbReference type="AlphaFoldDB" id="A0A6A0A1B2"/>
<comment type="caution">
    <text evidence="2">The sequence shown here is derived from an EMBL/GenBank/DDBJ whole genome shotgun (WGS) entry which is preliminary data.</text>
</comment>
<organism evidence="2 3">
    <name type="scientific">Haematococcus lacustris</name>
    <name type="common">Green alga</name>
    <name type="synonym">Haematococcus pluvialis</name>
    <dbReference type="NCBI Taxonomy" id="44745"/>
    <lineage>
        <taxon>Eukaryota</taxon>
        <taxon>Viridiplantae</taxon>
        <taxon>Chlorophyta</taxon>
        <taxon>core chlorophytes</taxon>
        <taxon>Chlorophyceae</taxon>
        <taxon>CS clade</taxon>
        <taxon>Chlamydomonadales</taxon>
        <taxon>Haematococcaceae</taxon>
        <taxon>Haematococcus</taxon>
    </lineage>
</organism>